<evidence type="ECO:0000256" key="1">
    <source>
        <dbReference type="SAM" id="SignalP"/>
    </source>
</evidence>
<feature type="signal peptide" evidence="1">
    <location>
        <begin position="1"/>
        <end position="20"/>
    </location>
</feature>
<sequence>MRRLIITVLSLAAIAAVALGATQLVSGNREETATAEKANDNAAPEQTLTVFASPTCGCCGDWITHMRDAGFQAEKREVSNINRVKQEAGLPRSLASCHTAFIGGYLIEGHVPASDVKRLLREQPEAAGLSVPRMPVGSPGMEVEGRGRDAFDVILFRDNGEQEVFEHYPAQTSL</sequence>
<organism evidence="2 3">
    <name type="scientific">Halovibrio salipaludis</name>
    <dbReference type="NCBI Taxonomy" id="2032626"/>
    <lineage>
        <taxon>Bacteria</taxon>
        <taxon>Pseudomonadati</taxon>
        <taxon>Pseudomonadota</taxon>
        <taxon>Gammaproteobacteria</taxon>
        <taxon>Oceanospirillales</taxon>
        <taxon>Halomonadaceae</taxon>
        <taxon>Halovibrio</taxon>
    </lineage>
</organism>
<dbReference type="InterPro" id="IPR007332">
    <property type="entry name" value="DUF411"/>
</dbReference>
<keyword evidence="3" id="KW-1185">Reference proteome</keyword>
<comment type="caution">
    <text evidence="2">The sequence shown here is derived from an EMBL/GenBank/DDBJ whole genome shotgun (WGS) entry which is preliminary data.</text>
</comment>
<dbReference type="AlphaFoldDB" id="A0A2A2FBS1"/>
<feature type="chain" id="PRO_5012629668" evidence="1">
    <location>
        <begin position="21"/>
        <end position="174"/>
    </location>
</feature>
<gene>
    <name evidence="2" type="ORF">CK501_02660</name>
</gene>
<accession>A0A2A2FBS1</accession>
<dbReference type="OrthoDB" id="14727at2"/>
<proteinExistence type="predicted"/>
<name>A0A2A2FBS1_9GAMM</name>
<reference evidence="2 3" key="1">
    <citation type="submission" date="2017-08" db="EMBL/GenBank/DDBJ databases">
        <title>Halovibrio sewagensis sp. nov., isolated from wastewater of high salinity.</title>
        <authorList>
            <person name="Dong X."/>
            <person name="Zhang G."/>
        </authorList>
    </citation>
    <scope>NUCLEOTIDE SEQUENCE [LARGE SCALE GENOMIC DNA]</scope>
    <source>
        <strain evidence="2 3">YL5-2</strain>
    </source>
</reference>
<dbReference type="RefSeq" id="WP_095616166.1">
    <property type="nucleotide sequence ID" value="NZ_NSKD01000001.1"/>
</dbReference>
<dbReference type="Proteomes" id="UP000218896">
    <property type="component" value="Unassembled WGS sequence"/>
</dbReference>
<dbReference type="EMBL" id="NSKD01000001">
    <property type="protein sequence ID" value="PAU82069.1"/>
    <property type="molecule type" value="Genomic_DNA"/>
</dbReference>
<evidence type="ECO:0000313" key="2">
    <source>
        <dbReference type="EMBL" id="PAU82069.1"/>
    </source>
</evidence>
<protein>
    <submittedName>
        <fullName evidence="2">Metal-binding protein</fullName>
    </submittedName>
</protein>
<dbReference type="Pfam" id="PF04214">
    <property type="entry name" value="DUF411"/>
    <property type="match status" value="1"/>
</dbReference>
<keyword evidence="1" id="KW-0732">Signal</keyword>
<evidence type="ECO:0000313" key="3">
    <source>
        <dbReference type="Proteomes" id="UP000218896"/>
    </source>
</evidence>